<sequence length="66" mass="7585">MCEANAYILKNGEETLLMKSVDLVEPEPDGTFRLVGIFGDQIVVKGRIKRMNLVDHRILFEEEEYA</sequence>
<dbReference type="AlphaFoldDB" id="A0A5K7ZP11"/>
<reference evidence="1 2" key="1">
    <citation type="submission" date="2019-11" db="EMBL/GenBank/DDBJ databases">
        <title>Comparative genomics of hydrocarbon-degrading Desulfosarcina strains.</title>
        <authorList>
            <person name="Watanabe M."/>
            <person name="Kojima H."/>
            <person name="Fukui M."/>
        </authorList>
    </citation>
    <scope>NUCLEOTIDE SEQUENCE [LARGE SCALE GENOMIC DNA]</scope>
    <source>
        <strain evidence="1 2">28bB2T</strain>
    </source>
</reference>
<name>A0A5K7ZP11_9BACT</name>
<dbReference type="EMBL" id="AP021876">
    <property type="protein sequence ID" value="BBO82425.1"/>
    <property type="molecule type" value="Genomic_DNA"/>
</dbReference>
<dbReference type="Pfam" id="PF10133">
    <property type="entry name" value="CooT"/>
    <property type="match status" value="1"/>
</dbReference>
<dbReference type="Proteomes" id="UP000425960">
    <property type="component" value="Chromosome"/>
</dbReference>
<evidence type="ECO:0000313" key="2">
    <source>
        <dbReference type="Proteomes" id="UP000425960"/>
    </source>
</evidence>
<dbReference type="KEGG" id="dov:DSCO28_29910"/>
<protein>
    <submittedName>
        <fullName evidence="1">RNA-binding protein</fullName>
    </submittedName>
</protein>
<proteinExistence type="predicted"/>
<dbReference type="InterPro" id="IPR019300">
    <property type="entry name" value="CooT"/>
</dbReference>
<organism evidence="1 2">
    <name type="scientific">Desulfosarcina ovata subsp. sediminis</name>
    <dbReference type="NCBI Taxonomy" id="885957"/>
    <lineage>
        <taxon>Bacteria</taxon>
        <taxon>Pseudomonadati</taxon>
        <taxon>Thermodesulfobacteriota</taxon>
        <taxon>Desulfobacteria</taxon>
        <taxon>Desulfobacterales</taxon>
        <taxon>Desulfosarcinaceae</taxon>
        <taxon>Desulfosarcina</taxon>
    </lineage>
</organism>
<dbReference type="RefSeq" id="WP_155310797.1">
    <property type="nucleotide sequence ID" value="NZ_AP021876.1"/>
</dbReference>
<evidence type="ECO:0000313" key="1">
    <source>
        <dbReference type="EMBL" id="BBO82425.1"/>
    </source>
</evidence>
<accession>A0A5K7ZP11</accession>
<gene>
    <name evidence="1" type="ORF">DSCO28_29910</name>
</gene>